<protein>
    <recommendedName>
        <fullName evidence="2">Retroviral polymerase SH3-like domain-containing protein</fullName>
    </recommendedName>
</protein>
<evidence type="ECO:0000256" key="1">
    <source>
        <dbReference type="SAM" id="MobiDB-lite"/>
    </source>
</evidence>
<feature type="compositionally biased region" description="Basic and acidic residues" evidence="1">
    <location>
        <begin position="91"/>
        <end position="106"/>
    </location>
</feature>
<evidence type="ECO:0000259" key="2">
    <source>
        <dbReference type="Pfam" id="PF25597"/>
    </source>
</evidence>
<sequence>MEGIFVGYSRNSHAYRVFMRNANTVIETVNVEIADQNEDFQKLDDEHDSFIQKGVTASTKAGTFEATITGTSEVTLEGLSIEESPEEIEEPYTKTHESVPVKEKPSSIRVQKNYPVDAIIGDVNEGMKTRGKKKNYGDTVKFVRYTSLVEPKK</sequence>
<reference evidence="3 4" key="1">
    <citation type="submission" date="2021-07" db="EMBL/GenBank/DDBJ databases">
        <title>The Aristolochia fimbriata genome: insights into angiosperm evolution, floral development and chemical biosynthesis.</title>
        <authorList>
            <person name="Jiao Y."/>
        </authorList>
    </citation>
    <scope>NUCLEOTIDE SEQUENCE [LARGE SCALE GENOMIC DNA]</scope>
    <source>
        <strain evidence="3">IBCAS-2021</strain>
        <tissue evidence="3">Leaf</tissue>
    </source>
</reference>
<comment type="caution">
    <text evidence="3">The sequence shown here is derived from an EMBL/GenBank/DDBJ whole genome shotgun (WGS) entry which is preliminary data.</text>
</comment>
<dbReference type="Proteomes" id="UP000825729">
    <property type="component" value="Unassembled WGS sequence"/>
</dbReference>
<gene>
    <name evidence="3" type="ORF">H6P81_013877</name>
</gene>
<keyword evidence="4" id="KW-1185">Reference proteome</keyword>
<feature type="domain" description="Retroviral polymerase SH3-like" evidence="2">
    <location>
        <begin position="2"/>
        <end position="40"/>
    </location>
</feature>
<accession>A0AAV7EGE1</accession>
<organism evidence="3 4">
    <name type="scientific">Aristolochia fimbriata</name>
    <name type="common">White veined hardy Dutchman's pipe vine</name>
    <dbReference type="NCBI Taxonomy" id="158543"/>
    <lineage>
        <taxon>Eukaryota</taxon>
        <taxon>Viridiplantae</taxon>
        <taxon>Streptophyta</taxon>
        <taxon>Embryophyta</taxon>
        <taxon>Tracheophyta</taxon>
        <taxon>Spermatophyta</taxon>
        <taxon>Magnoliopsida</taxon>
        <taxon>Magnoliidae</taxon>
        <taxon>Piperales</taxon>
        <taxon>Aristolochiaceae</taxon>
        <taxon>Aristolochia</taxon>
    </lineage>
</organism>
<feature type="region of interest" description="Disordered" evidence="1">
    <location>
        <begin position="83"/>
        <end position="107"/>
    </location>
</feature>
<evidence type="ECO:0000313" key="4">
    <source>
        <dbReference type="Proteomes" id="UP000825729"/>
    </source>
</evidence>
<proteinExistence type="predicted"/>
<name>A0AAV7EGE1_ARIFI</name>
<dbReference type="EMBL" id="JAINDJ010000005">
    <property type="protein sequence ID" value="KAG9447749.1"/>
    <property type="molecule type" value="Genomic_DNA"/>
</dbReference>
<dbReference type="Pfam" id="PF25597">
    <property type="entry name" value="SH3_retrovirus"/>
    <property type="match status" value="1"/>
</dbReference>
<dbReference type="AlphaFoldDB" id="A0AAV7EGE1"/>
<dbReference type="InterPro" id="IPR057670">
    <property type="entry name" value="SH3_retrovirus"/>
</dbReference>
<evidence type="ECO:0000313" key="3">
    <source>
        <dbReference type="EMBL" id="KAG9447749.1"/>
    </source>
</evidence>